<dbReference type="STRING" id="155417.A0A4Q4TVA9"/>
<evidence type="ECO:0000256" key="1">
    <source>
        <dbReference type="ARBA" id="ARBA00004123"/>
    </source>
</evidence>
<dbReference type="GO" id="GO:0016592">
    <property type="term" value="C:mediator complex"/>
    <property type="evidence" value="ECO:0007669"/>
    <property type="project" value="InterPro"/>
</dbReference>
<dbReference type="OrthoDB" id="203279at2759"/>
<evidence type="ECO:0000256" key="2">
    <source>
        <dbReference type="ARBA" id="ARBA00005942"/>
    </source>
</evidence>
<evidence type="ECO:0000313" key="7">
    <source>
        <dbReference type="EMBL" id="RYP11481.1"/>
    </source>
</evidence>
<protein>
    <submittedName>
        <fullName evidence="7">Uncharacterized protein</fullName>
    </submittedName>
</protein>
<accession>A0A4Q4TVA9</accession>
<feature type="compositionally biased region" description="Basic and acidic residues" evidence="6">
    <location>
        <begin position="334"/>
        <end position="349"/>
    </location>
</feature>
<evidence type="ECO:0000313" key="8">
    <source>
        <dbReference type="Proteomes" id="UP000293360"/>
    </source>
</evidence>
<feature type="region of interest" description="Disordered" evidence="6">
    <location>
        <begin position="26"/>
        <end position="71"/>
    </location>
</feature>
<feature type="compositionally biased region" description="Basic and acidic residues" evidence="6">
    <location>
        <begin position="183"/>
        <end position="201"/>
    </location>
</feature>
<feature type="region of interest" description="Disordered" evidence="6">
    <location>
        <begin position="121"/>
        <end position="155"/>
    </location>
</feature>
<dbReference type="InterPro" id="IPR009332">
    <property type="entry name" value="Med22"/>
</dbReference>
<evidence type="ECO:0000256" key="3">
    <source>
        <dbReference type="ARBA" id="ARBA00023015"/>
    </source>
</evidence>
<keyword evidence="8" id="KW-1185">Reference proteome</keyword>
<sequence length="349" mass="37231">MDALKKEQTSILVKQLIAHDTMACSKKDGKNAGASRAITGGVDDKTGEGSGQQATTAAASRTPASSGFTTSPDMEAARAALDALLESLGATGPDTAATAQEQEEERHTLHHYLSQALSQDLNQGGRPLLSASTASPDVHSSDGELDAPLESVGAIGPDTAATTQEQEERQTLRHGYLNQDQRQGQDHDGDGQDEEKVNDNREADDESLLDRHNRTIAQILTRFRNLIGAATEPLPREGAVLEHAALNRFTMQTEMAALITEIQNLLALNREIKALWIRGPLRKPGENDGLGAEIDRKSAAVADMYQKAMNMFEEKKKAEARAGASSSAPGGGGKSKEVKGEEGVKKESQ</sequence>
<comment type="caution">
    <text evidence="7">The sequence shown here is derived from an EMBL/GenBank/DDBJ whole genome shotgun (WGS) entry which is preliminary data.</text>
</comment>
<reference evidence="7 8" key="1">
    <citation type="submission" date="2018-06" db="EMBL/GenBank/DDBJ databases">
        <title>Complete Genomes of Monosporascus.</title>
        <authorList>
            <person name="Robinson A.J."/>
            <person name="Natvig D.O."/>
        </authorList>
    </citation>
    <scope>NUCLEOTIDE SEQUENCE [LARGE SCALE GENOMIC DNA]</scope>
    <source>
        <strain evidence="7 8">CBS 110550</strain>
    </source>
</reference>
<dbReference type="Pfam" id="PF06179">
    <property type="entry name" value="Med22"/>
    <property type="match status" value="1"/>
</dbReference>
<dbReference type="GO" id="GO:0006357">
    <property type="term" value="P:regulation of transcription by RNA polymerase II"/>
    <property type="evidence" value="ECO:0007669"/>
    <property type="project" value="InterPro"/>
</dbReference>
<evidence type="ECO:0000256" key="5">
    <source>
        <dbReference type="ARBA" id="ARBA00023242"/>
    </source>
</evidence>
<name>A0A4Q4TVA9_9PEZI</name>
<dbReference type="AlphaFoldDB" id="A0A4Q4TVA9"/>
<evidence type="ECO:0000256" key="4">
    <source>
        <dbReference type="ARBA" id="ARBA00023163"/>
    </source>
</evidence>
<dbReference type="GO" id="GO:0003712">
    <property type="term" value="F:transcription coregulator activity"/>
    <property type="evidence" value="ECO:0007669"/>
    <property type="project" value="InterPro"/>
</dbReference>
<organism evidence="7 8">
    <name type="scientific">Monosporascus ibericus</name>
    <dbReference type="NCBI Taxonomy" id="155417"/>
    <lineage>
        <taxon>Eukaryota</taxon>
        <taxon>Fungi</taxon>
        <taxon>Dikarya</taxon>
        <taxon>Ascomycota</taxon>
        <taxon>Pezizomycotina</taxon>
        <taxon>Sordariomycetes</taxon>
        <taxon>Xylariomycetidae</taxon>
        <taxon>Xylariales</taxon>
        <taxon>Xylariales incertae sedis</taxon>
        <taxon>Monosporascus</taxon>
    </lineage>
</organism>
<gene>
    <name evidence="7" type="ORF">DL764_000004</name>
</gene>
<keyword evidence="5" id="KW-0539">Nucleus</keyword>
<evidence type="ECO:0000256" key="6">
    <source>
        <dbReference type="SAM" id="MobiDB-lite"/>
    </source>
</evidence>
<comment type="similarity">
    <text evidence="2">Belongs to the Mediator complex subunit 22 family.</text>
</comment>
<feature type="compositionally biased region" description="Low complexity" evidence="6">
    <location>
        <begin position="51"/>
        <end position="67"/>
    </location>
</feature>
<feature type="region of interest" description="Disordered" evidence="6">
    <location>
        <begin position="315"/>
        <end position="349"/>
    </location>
</feature>
<comment type="subcellular location">
    <subcellularLocation>
        <location evidence="1">Nucleus</location>
    </subcellularLocation>
</comment>
<proteinExistence type="inferred from homology"/>
<keyword evidence="4" id="KW-0804">Transcription</keyword>
<feature type="region of interest" description="Disordered" evidence="6">
    <location>
        <begin position="176"/>
        <end position="209"/>
    </location>
</feature>
<keyword evidence="3" id="KW-0805">Transcription regulation</keyword>
<dbReference type="EMBL" id="QJNU01000001">
    <property type="protein sequence ID" value="RYP11481.1"/>
    <property type="molecule type" value="Genomic_DNA"/>
</dbReference>
<dbReference type="Proteomes" id="UP000293360">
    <property type="component" value="Unassembled WGS sequence"/>
</dbReference>